<dbReference type="EMBL" id="JAKNJB010000013">
    <property type="protein sequence ID" value="MCG4527242.1"/>
    <property type="molecule type" value="Genomic_DNA"/>
</dbReference>
<gene>
    <name evidence="2" type="ORF">L0P79_09140</name>
</gene>
<dbReference type="RefSeq" id="WP_238074013.1">
    <property type="nucleotide sequence ID" value="NZ_JAKNJB010000013.1"/>
</dbReference>
<name>A0ABS9M8V3_9FIRM</name>
<feature type="domain" description="AbiTii" evidence="1">
    <location>
        <begin position="6"/>
        <end position="176"/>
    </location>
</feature>
<sequence length="222" mass="24813">MAKSKVIKELASNEISLEVALNRLLVIASDIENDELAQWVENELNGYSDGAELPAYRVIDNTRFVYSGINGQFKVENAPLPLLEILEVDKGEYPFNILDGVNSLNALISGKYEYGRDLTAMAGIVREKTGIFCTSIRQLVPKNVIENIVSAIKSRLLKVLIKLDKEYGCLDELDIDITEKDPEEVRKINAIIINYIFEDRSIKIGDKNRIDGTKIGNGENHG</sequence>
<protein>
    <recommendedName>
        <fullName evidence="1">AbiTii domain-containing protein</fullName>
    </recommendedName>
</protein>
<evidence type="ECO:0000313" key="2">
    <source>
        <dbReference type="EMBL" id="MCG4527242.1"/>
    </source>
</evidence>
<keyword evidence="3" id="KW-1185">Reference proteome</keyword>
<evidence type="ECO:0000259" key="1">
    <source>
        <dbReference type="Pfam" id="PF18864"/>
    </source>
</evidence>
<evidence type="ECO:0000313" key="3">
    <source>
        <dbReference type="Proteomes" id="UP001200313"/>
    </source>
</evidence>
<reference evidence="2 3" key="1">
    <citation type="submission" date="2022-01" db="EMBL/GenBank/DDBJ databases">
        <title>Collection of gut derived symbiotic bacterial strains cultured from healthy donors.</title>
        <authorList>
            <person name="Lin H."/>
            <person name="Kohout C."/>
            <person name="Waligurski E."/>
            <person name="Pamer E.G."/>
        </authorList>
    </citation>
    <scope>NUCLEOTIDE SEQUENCE [LARGE SCALE GENOMIC DNA]</scope>
    <source>
        <strain evidence="2 3">DFI.3.7</strain>
    </source>
</reference>
<proteinExistence type="predicted"/>
<comment type="caution">
    <text evidence="2">The sequence shown here is derived from an EMBL/GenBank/DDBJ whole genome shotgun (WGS) entry which is preliminary data.</text>
</comment>
<organism evidence="2 3">
    <name type="scientific">Intestinimonas massiliensis</name>
    <name type="common">ex Afouda et al. 2020</name>
    <dbReference type="NCBI Taxonomy" id="1673721"/>
    <lineage>
        <taxon>Bacteria</taxon>
        <taxon>Bacillati</taxon>
        <taxon>Bacillota</taxon>
        <taxon>Clostridia</taxon>
        <taxon>Eubacteriales</taxon>
        <taxon>Intestinimonas</taxon>
    </lineage>
</organism>
<accession>A0ABS9M8V3</accession>
<dbReference type="Proteomes" id="UP001200313">
    <property type="component" value="Unassembled WGS sequence"/>
</dbReference>
<dbReference type="InterPro" id="IPR041304">
    <property type="entry name" value="AbiTii"/>
</dbReference>
<dbReference type="Pfam" id="PF18864">
    <property type="entry name" value="AbiTii"/>
    <property type="match status" value="1"/>
</dbReference>